<keyword evidence="8" id="KW-1185">Reference proteome</keyword>
<evidence type="ECO:0000256" key="3">
    <source>
        <dbReference type="ARBA" id="ARBA00022737"/>
    </source>
</evidence>
<dbReference type="PANTHER" id="PTHR13143">
    <property type="entry name" value="TETRATRICOPEPTIDE REPEAT PROTEIN 19"/>
    <property type="match status" value="1"/>
</dbReference>
<dbReference type="SUPFAM" id="SSF48452">
    <property type="entry name" value="TPR-like"/>
    <property type="match status" value="1"/>
</dbReference>
<dbReference type="InterPro" id="IPR011990">
    <property type="entry name" value="TPR-like_helical_dom_sf"/>
</dbReference>
<dbReference type="AlphaFoldDB" id="A0A5E4R377"/>
<keyword evidence="5" id="KW-0809">Transit peptide</keyword>
<evidence type="ECO:0000313" key="8">
    <source>
        <dbReference type="Proteomes" id="UP000324832"/>
    </source>
</evidence>
<gene>
    <name evidence="7" type="ORF">LSINAPIS_LOCUS14617</name>
</gene>
<dbReference type="GO" id="GO:0005743">
    <property type="term" value="C:mitochondrial inner membrane"/>
    <property type="evidence" value="ECO:0007669"/>
    <property type="project" value="TreeGrafter"/>
</dbReference>
<accession>A0A5E4R377</accession>
<reference evidence="7 8" key="1">
    <citation type="submission" date="2017-07" db="EMBL/GenBank/DDBJ databases">
        <authorList>
            <person name="Talla V."/>
            <person name="Backstrom N."/>
        </authorList>
    </citation>
    <scope>NUCLEOTIDE SEQUENCE [LARGE SCALE GENOMIC DNA]</scope>
</reference>
<name>A0A5E4R377_9NEOP</name>
<dbReference type="EMBL" id="FZQP02006917">
    <property type="protein sequence ID" value="VVD04981.1"/>
    <property type="molecule type" value="Genomic_DNA"/>
</dbReference>
<dbReference type="GO" id="GO:0034551">
    <property type="term" value="P:mitochondrial respiratory chain complex III assembly"/>
    <property type="evidence" value="ECO:0007669"/>
    <property type="project" value="InterPro"/>
</dbReference>
<dbReference type="InterPro" id="IPR019734">
    <property type="entry name" value="TPR_rpt"/>
</dbReference>
<comment type="subcellular location">
    <subcellularLocation>
        <location evidence="1">Mitochondrion</location>
    </subcellularLocation>
</comment>
<protein>
    <recommendedName>
        <fullName evidence="9">MalT-like TPR region domain-containing protein</fullName>
    </recommendedName>
</protein>
<keyword evidence="4" id="KW-0802">TPR repeat</keyword>
<evidence type="ECO:0000313" key="7">
    <source>
        <dbReference type="EMBL" id="VVD04981.1"/>
    </source>
</evidence>
<evidence type="ECO:0000256" key="1">
    <source>
        <dbReference type="ARBA" id="ARBA00004173"/>
    </source>
</evidence>
<evidence type="ECO:0000256" key="6">
    <source>
        <dbReference type="ARBA" id="ARBA00023128"/>
    </source>
</evidence>
<dbReference type="Gene3D" id="1.25.40.10">
    <property type="entry name" value="Tetratricopeptide repeat domain"/>
    <property type="match status" value="1"/>
</dbReference>
<organism evidence="7 8">
    <name type="scientific">Leptidea sinapis</name>
    <dbReference type="NCBI Taxonomy" id="189913"/>
    <lineage>
        <taxon>Eukaryota</taxon>
        <taxon>Metazoa</taxon>
        <taxon>Ecdysozoa</taxon>
        <taxon>Arthropoda</taxon>
        <taxon>Hexapoda</taxon>
        <taxon>Insecta</taxon>
        <taxon>Pterygota</taxon>
        <taxon>Neoptera</taxon>
        <taxon>Endopterygota</taxon>
        <taxon>Lepidoptera</taxon>
        <taxon>Glossata</taxon>
        <taxon>Ditrysia</taxon>
        <taxon>Papilionoidea</taxon>
        <taxon>Pieridae</taxon>
        <taxon>Dismorphiinae</taxon>
        <taxon>Leptidea</taxon>
    </lineage>
</organism>
<evidence type="ECO:0008006" key="9">
    <source>
        <dbReference type="Google" id="ProtNLM"/>
    </source>
</evidence>
<evidence type="ECO:0000256" key="4">
    <source>
        <dbReference type="ARBA" id="ARBA00022803"/>
    </source>
</evidence>
<dbReference type="SMART" id="SM00028">
    <property type="entry name" value="TPR"/>
    <property type="match status" value="2"/>
</dbReference>
<evidence type="ECO:0000256" key="5">
    <source>
        <dbReference type="ARBA" id="ARBA00022946"/>
    </source>
</evidence>
<sequence length="308" mass="35189">MNCPRFVKPINVSFTKIPVGIKVPSTLSFSILTLIGLEKIYNAEDELILTIKHCVLFIQRGEYDKAEKLLHVALKQAQLMQHQSGITYVYDVMANLALQMEQLDKAKKLFVAVAQRVMGSGASEDDPRVVHINLKLARVCHLQKDYITAQLGYDWCLEKLNAQVDPSNDYKMLIAMAEDWYGRLFVECNKCEQGYKYMLSAYNRMRDFKDMEVAHIVVQLNDLGTVCEKMDNLDDSIKYISEAIELGKTQPDMEDLGIMYVNLGRAYMKKQLLTMARKNCGHALRLGILNKNSELKKEAELCMQEINS</sequence>
<evidence type="ECO:0000256" key="2">
    <source>
        <dbReference type="ARBA" id="ARBA00008219"/>
    </source>
</evidence>
<comment type="similarity">
    <text evidence="2">Belongs to the TTC19 family.</text>
</comment>
<dbReference type="Proteomes" id="UP000324832">
    <property type="component" value="Unassembled WGS sequence"/>
</dbReference>
<keyword evidence="6" id="KW-0496">Mitochondrion</keyword>
<proteinExistence type="inferred from homology"/>
<dbReference type="InterPro" id="IPR040395">
    <property type="entry name" value="TTC19"/>
</dbReference>
<dbReference type="PANTHER" id="PTHR13143:SF6">
    <property type="entry name" value="TETRATRICOPEPTIDE REPEAT PROTEIN 19, MITOCHONDRIAL"/>
    <property type="match status" value="1"/>
</dbReference>
<keyword evidence="3" id="KW-0677">Repeat</keyword>